<keyword evidence="2" id="KW-1185">Reference proteome</keyword>
<protein>
    <recommendedName>
        <fullName evidence="3">DUF222 domain-containing protein</fullName>
    </recommendedName>
</protein>
<organism evidence="1 2">
    <name type="scientific">Rhizobium halophytocola</name>
    <dbReference type="NCBI Taxonomy" id="735519"/>
    <lineage>
        <taxon>Bacteria</taxon>
        <taxon>Pseudomonadati</taxon>
        <taxon>Pseudomonadota</taxon>
        <taxon>Alphaproteobacteria</taxon>
        <taxon>Hyphomicrobiales</taxon>
        <taxon>Rhizobiaceae</taxon>
        <taxon>Rhizobium/Agrobacterium group</taxon>
        <taxon>Rhizobium</taxon>
    </lineage>
</organism>
<comment type="caution">
    <text evidence="1">The sequence shown here is derived from an EMBL/GenBank/DDBJ whole genome shotgun (WGS) entry which is preliminary data.</text>
</comment>
<dbReference type="EMBL" id="JAGGJU010000017">
    <property type="protein sequence ID" value="MBP1853348.1"/>
    <property type="molecule type" value="Genomic_DNA"/>
</dbReference>
<name>A0ABS4E603_9HYPH</name>
<reference evidence="1 2" key="1">
    <citation type="submission" date="2021-03" db="EMBL/GenBank/DDBJ databases">
        <title>Genomic Encyclopedia of Type Strains, Phase IV (KMG-IV): sequencing the most valuable type-strain genomes for metagenomic binning, comparative biology and taxonomic classification.</title>
        <authorList>
            <person name="Goeker M."/>
        </authorList>
    </citation>
    <scope>NUCLEOTIDE SEQUENCE [LARGE SCALE GENOMIC DNA]</scope>
    <source>
        <strain evidence="1 2">DSM 21600</strain>
    </source>
</reference>
<sequence length="329" mass="35452">MSAAPSFDQEIEAFCDRKRALVATIDAVLVVVEGVAAGDGVALDPAAIETAEVQIAEMTEARSGLVVSAAGLIQRFEAQMQATDVMRERMRSLTLRERLTAIFARRQARQQRDLRQHPQELSARLVPVEAAAARLEPELSDWRMACRTALDRNEAALAALVAIRRGRERAVAGAASPLALEDAREEAERAAAEREETAAAVEAQQAACELGMTAPGSAGQGIMLMAEKALERLPADDEAVGDLLRRAAEVSGALAEILAQAVSDGNVLINKLTLDGRRRALLQRGLSAPDDAARQRAQPLPDIDRRQEAIEAAFADLLADSRMRRKPRA</sequence>
<dbReference type="RefSeq" id="WP_209949094.1">
    <property type="nucleotide sequence ID" value="NZ_JAGGJU010000017.1"/>
</dbReference>
<dbReference type="Proteomes" id="UP000759443">
    <property type="component" value="Unassembled WGS sequence"/>
</dbReference>
<gene>
    <name evidence="1" type="ORF">J2Z17_004809</name>
</gene>
<evidence type="ECO:0000313" key="2">
    <source>
        <dbReference type="Proteomes" id="UP000759443"/>
    </source>
</evidence>
<evidence type="ECO:0008006" key="3">
    <source>
        <dbReference type="Google" id="ProtNLM"/>
    </source>
</evidence>
<proteinExistence type="predicted"/>
<evidence type="ECO:0000313" key="1">
    <source>
        <dbReference type="EMBL" id="MBP1853348.1"/>
    </source>
</evidence>
<accession>A0ABS4E603</accession>